<name>A0A1Y2HWH0_9FUNG</name>
<protein>
    <recommendedName>
        <fullName evidence="4">PH domain-containing protein</fullName>
    </recommendedName>
</protein>
<proteinExistence type="predicted"/>
<keyword evidence="3" id="KW-1185">Reference proteome</keyword>
<dbReference type="Gene3D" id="2.30.29.30">
    <property type="entry name" value="Pleckstrin-homology domain (PH domain)/Phosphotyrosine-binding domain (PTB)"/>
    <property type="match status" value="1"/>
</dbReference>
<feature type="compositionally biased region" description="Low complexity" evidence="1">
    <location>
        <begin position="105"/>
        <end position="114"/>
    </location>
</feature>
<organism evidence="2 3">
    <name type="scientific">Catenaria anguillulae PL171</name>
    <dbReference type="NCBI Taxonomy" id="765915"/>
    <lineage>
        <taxon>Eukaryota</taxon>
        <taxon>Fungi</taxon>
        <taxon>Fungi incertae sedis</taxon>
        <taxon>Blastocladiomycota</taxon>
        <taxon>Blastocladiomycetes</taxon>
        <taxon>Blastocladiales</taxon>
        <taxon>Catenariaceae</taxon>
        <taxon>Catenaria</taxon>
    </lineage>
</organism>
<accession>A0A1Y2HWH0</accession>
<evidence type="ECO:0000256" key="1">
    <source>
        <dbReference type="SAM" id="MobiDB-lite"/>
    </source>
</evidence>
<evidence type="ECO:0000313" key="2">
    <source>
        <dbReference type="EMBL" id="ORZ38091.1"/>
    </source>
</evidence>
<gene>
    <name evidence="2" type="ORF">BCR44DRAFT_65547</name>
</gene>
<dbReference type="AlphaFoldDB" id="A0A1Y2HWH0"/>
<comment type="caution">
    <text evidence="2">The sequence shown here is derived from an EMBL/GenBank/DDBJ whole genome shotgun (WGS) entry which is preliminary data.</text>
</comment>
<dbReference type="Proteomes" id="UP000193411">
    <property type="component" value="Unassembled WGS sequence"/>
</dbReference>
<evidence type="ECO:0008006" key="4">
    <source>
        <dbReference type="Google" id="ProtNLM"/>
    </source>
</evidence>
<feature type="region of interest" description="Disordered" evidence="1">
    <location>
        <begin position="104"/>
        <end position="147"/>
    </location>
</feature>
<dbReference type="InterPro" id="IPR011993">
    <property type="entry name" value="PH-like_dom_sf"/>
</dbReference>
<evidence type="ECO:0000313" key="3">
    <source>
        <dbReference type="Proteomes" id="UP000193411"/>
    </source>
</evidence>
<dbReference type="CDD" id="cd00821">
    <property type="entry name" value="PH"/>
    <property type="match status" value="1"/>
</dbReference>
<dbReference type="SUPFAM" id="SSF50729">
    <property type="entry name" value="PH domain-like"/>
    <property type="match status" value="1"/>
</dbReference>
<dbReference type="EMBL" id="MCFL01000010">
    <property type="protein sequence ID" value="ORZ38091.1"/>
    <property type="molecule type" value="Genomic_DNA"/>
</dbReference>
<reference evidence="2 3" key="1">
    <citation type="submission" date="2016-07" db="EMBL/GenBank/DDBJ databases">
        <title>Pervasive Adenine N6-methylation of Active Genes in Fungi.</title>
        <authorList>
            <consortium name="DOE Joint Genome Institute"/>
            <person name="Mondo S.J."/>
            <person name="Dannebaum R.O."/>
            <person name="Kuo R.C."/>
            <person name="Labutti K."/>
            <person name="Haridas S."/>
            <person name="Kuo A."/>
            <person name="Salamov A."/>
            <person name="Ahrendt S.R."/>
            <person name="Lipzen A."/>
            <person name="Sullivan W."/>
            <person name="Andreopoulos W.B."/>
            <person name="Clum A."/>
            <person name="Lindquist E."/>
            <person name="Daum C."/>
            <person name="Ramamoorthy G.K."/>
            <person name="Gryganskyi A."/>
            <person name="Culley D."/>
            <person name="Magnuson J.K."/>
            <person name="James T.Y."/>
            <person name="O'Malley M.A."/>
            <person name="Stajich J.E."/>
            <person name="Spatafora J.W."/>
            <person name="Visel A."/>
            <person name="Grigoriev I.V."/>
        </authorList>
    </citation>
    <scope>NUCLEOTIDE SEQUENCE [LARGE SCALE GENOMIC DNA]</scope>
    <source>
        <strain evidence="2 3">PL171</strain>
    </source>
</reference>
<dbReference type="OrthoDB" id="10613072at2759"/>
<sequence length="147" mass="15371">MKVSMVDGTSRISSIRGTYPVKKTGGLMSTWISHNVGFHGSDGFFSLIPSKIDPELGVILRLNTIHFDPAPTGMKACIEVSAKGKGWMIQFPSDEEREKWVSVLATTSTSKKGSTTGGAGTTAQSGSPLRAAPSGKIAGTNSQNALG</sequence>